<reference evidence="8" key="1">
    <citation type="submission" date="2025-08" db="UniProtKB">
        <authorList>
            <consortium name="RefSeq"/>
        </authorList>
    </citation>
    <scope>IDENTIFICATION</scope>
    <source>
        <tissue evidence="8">Testes</tissue>
    </source>
</reference>
<evidence type="ECO:0000256" key="4">
    <source>
        <dbReference type="ARBA" id="ARBA00022989"/>
    </source>
</evidence>
<evidence type="ECO:0000313" key="8">
    <source>
        <dbReference type="RefSeq" id="XP_006820854.1"/>
    </source>
</evidence>
<dbReference type="InterPro" id="IPR030417">
    <property type="entry name" value="MS4A"/>
</dbReference>
<dbReference type="Pfam" id="PF04103">
    <property type="entry name" value="CD20"/>
    <property type="match status" value="1"/>
</dbReference>
<evidence type="ECO:0000256" key="3">
    <source>
        <dbReference type="ARBA" id="ARBA00022692"/>
    </source>
</evidence>
<dbReference type="PANTHER" id="PTHR23320:SF165">
    <property type="entry name" value="MARVEL DOMAIN-CONTAINING PROTEIN"/>
    <property type="match status" value="1"/>
</dbReference>
<accession>A0ABM0MLG3</accession>
<comment type="similarity">
    <text evidence="2">Belongs to the MS4A family.</text>
</comment>
<protein>
    <submittedName>
        <fullName evidence="8">Uncharacterized protein LOC102803309</fullName>
    </submittedName>
</protein>
<dbReference type="GeneID" id="102803309"/>
<keyword evidence="4 6" id="KW-1133">Transmembrane helix</keyword>
<organism evidence="7 8">
    <name type="scientific">Saccoglossus kowalevskii</name>
    <name type="common">Acorn worm</name>
    <dbReference type="NCBI Taxonomy" id="10224"/>
    <lineage>
        <taxon>Eukaryota</taxon>
        <taxon>Metazoa</taxon>
        <taxon>Hemichordata</taxon>
        <taxon>Enteropneusta</taxon>
        <taxon>Harrimaniidae</taxon>
        <taxon>Saccoglossus</taxon>
    </lineage>
</organism>
<keyword evidence="7" id="KW-1185">Reference proteome</keyword>
<feature type="transmembrane region" description="Helical" evidence="6">
    <location>
        <begin position="57"/>
        <end position="79"/>
    </location>
</feature>
<dbReference type="InterPro" id="IPR007237">
    <property type="entry name" value="CD20-like"/>
</dbReference>
<proteinExistence type="inferred from homology"/>
<feature type="transmembrane region" description="Helical" evidence="6">
    <location>
        <begin position="193"/>
        <end position="215"/>
    </location>
</feature>
<name>A0ABM0MLG3_SACKO</name>
<feature type="transmembrane region" description="Helical" evidence="6">
    <location>
        <begin position="86"/>
        <end position="106"/>
    </location>
</feature>
<keyword evidence="3 6" id="KW-0812">Transmembrane</keyword>
<dbReference type="Proteomes" id="UP000694865">
    <property type="component" value="Unplaced"/>
</dbReference>
<dbReference type="PANTHER" id="PTHR23320">
    <property type="entry name" value="MEMBRANE-SPANNING 4-DOMAINS SUBFAMILY A MS4A -RELATED"/>
    <property type="match status" value="1"/>
</dbReference>
<comment type="subcellular location">
    <subcellularLocation>
        <location evidence="1">Membrane</location>
        <topology evidence="1">Multi-pass membrane protein</topology>
    </subcellularLocation>
</comment>
<feature type="non-terminal residue" evidence="8">
    <location>
        <position position="233"/>
    </location>
</feature>
<feature type="transmembrane region" description="Helical" evidence="6">
    <location>
        <begin position="27"/>
        <end position="51"/>
    </location>
</feature>
<sequence>MSSTVMVQQPVQTETYRRVRSGHRKSAAGFGITQASMGVLAIIFGITAAIIRCSLAFLGTGIWCGVYFIVTGCMVYVSAARTSRRWIITSMILSIIAAAVCGLVLIPVSAVAVSEDYIYTECYYFGLNNCYNERDVNVCRMIHQQHVFAMQAPVVQQQQQIVTVQSPVIQQQQQQQVHTNNNTNRPRYSQKTATALAISQIVLGVLALVFGIVAIEIGCTKSHIGSGIWCGLF</sequence>
<evidence type="ECO:0000256" key="5">
    <source>
        <dbReference type="ARBA" id="ARBA00023136"/>
    </source>
</evidence>
<evidence type="ECO:0000256" key="6">
    <source>
        <dbReference type="SAM" id="Phobius"/>
    </source>
</evidence>
<evidence type="ECO:0000313" key="7">
    <source>
        <dbReference type="Proteomes" id="UP000694865"/>
    </source>
</evidence>
<evidence type="ECO:0000256" key="2">
    <source>
        <dbReference type="ARBA" id="ARBA00009565"/>
    </source>
</evidence>
<evidence type="ECO:0000256" key="1">
    <source>
        <dbReference type="ARBA" id="ARBA00004141"/>
    </source>
</evidence>
<gene>
    <name evidence="8" type="primary">LOC102803309</name>
</gene>
<keyword evidence="5 6" id="KW-0472">Membrane</keyword>
<dbReference type="RefSeq" id="XP_006820854.1">
    <property type="nucleotide sequence ID" value="XM_006820791.1"/>
</dbReference>